<evidence type="ECO:0000259" key="5">
    <source>
        <dbReference type="Pfam" id="PF02852"/>
    </source>
</evidence>
<dbReference type="EMBL" id="DRIE01000075">
    <property type="protein sequence ID" value="HEC57124.1"/>
    <property type="molecule type" value="Genomic_DNA"/>
</dbReference>
<gene>
    <name evidence="7" type="ORF">ENI32_04475</name>
    <name evidence="8" type="ORF">SBU_001171</name>
</gene>
<dbReference type="Pfam" id="PF02852">
    <property type="entry name" value="Pyr_redox_dim"/>
    <property type="match status" value="1"/>
</dbReference>
<dbReference type="InterPro" id="IPR004099">
    <property type="entry name" value="Pyr_nucl-diS_OxRdtase_dimer"/>
</dbReference>
<dbReference type="AlphaFoldDB" id="A0A1F2P3Y1"/>
<dbReference type="PANTHER" id="PTHR43429">
    <property type="entry name" value="PYRIDINE NUCLEOTIDE-DISULFIDE OXIDOREDUCTASE DOMAIN-CONTAINING"/>
    <property type="match status" value="1"/>
</dbReference>
<dbReference type="Proteomes" id="UP000885936">
    <property type="component" value="Unassembled WGS sequence"/>
</dbReference>
<feature type="domain" description="Pyridine nucleotide-disulphide oxidoreductase dimerisation" evidence="5">
    <location>
        <begin position="331"/>
        <end position="420"/>
    </location>
</feature>
<proteinExistence type="inferred from homology"/>
<keyword evidence="9" id="KW-1185">Reference proteome</keyword>
<dbReference type="GO" id="GO:0016491">
    <property type="term" value="F:oxidoreductase activity"/>
    <property type="evidence" value="ECO:0007669"/>
    <property type="project" value="InterPro"/>
</dbReference>
<evidence type="ECO:0000256" key="1">
    <source>
        <dbReference type="ARBA" id="ARBA00001974"/>
    </source>
</evidence>
<organism evidence="8 9">
    <name type="scientific">Candidatus Syntropharchaeum butanivorans</name>
    <dbReference type="NCBI Taxonomy" id="1839936"/>
    <lineage>
        <taxon>Archaea</taxon>
        <taxon>Methanobacteriati</taxon>
        <taxon>Methanobacteriota</taxon>
        <taxon>Stenosarchaea group</taxon>
        <taxon>Methanomicrobia</taxon>
        <taxon>Methanosarcinales</taxon>
        <taxon>ANME-2 cluster</taxon>
        <taxon>Candidatus Syntropharchaeum</taxon>
    </lineage>
</organism>
<comment type="cofactor">
    <cofactor evidence="1">
        <name>FAD</name>
        <dbReference type="ChEBI" id="CHEBI:57692"/>
    </cofactor>
</comment>
<evidence type="ECO:0000313" key="7">
    <source>
        <dbReference type="EMBL" id="HEC57124.1"/>
    </source>
</evidence>
<dbReference type="InterPro" id="IPR023753">
    <property type="entry name" value="FAD/NAD-binding_dom"/>
</dbReference>
<dbReference type="Pfam" id="PF07992">
    <property type="entry name" value="Pyr_redox_2"/>
    <property type="match status" value="1"/>
</dbReference>
<evidence type="ECO:0000256" key="3">
    <source>
        <dbReference type="ARBA" id="ARBA00022630"/>
    </source>
</evidence>
<dbReference type="STRING" id="1839936.SBU_001171"/>
<keyword evidence="3" id="KW-0285">Flavoprotein</keyword>
<dbReference type="Gene3D" id="3.50.50.60">
    <property type="entry name" value="FAD/NAD(P)-binding domain"/>
    <property type="match status" value="2"/>
</dbReference>
<evidence type="ECO:0000313" key="8">
    <source>
        <dbReference type="EMBL" id="OFV65989.1"/>
    </source>
</evidence>
<reference evidence="8 9" key="1">
    <citation type="submission" date="2016-05" db="EMBL/GenBank/DDBJ databases">
        <title>Microbial consortia oxidize butane by reversing methanogenesis.</title>
        <authorList>
            <person name="Laso-Perez R."/>
            <person name="Richter M."/>
            <person name="Wegener G."/>
            <person name="Musat F."/>
        </authorList>
    </citation>
    <scope>NUCLEOTIDE SEQUENCE [LARGE SCALE GENOMIC DNA]</scope>
    <source>
        <strain evidence="8">BOX1</strain>
    </source>
</reference>
<evidence type="ECO:0000313" key="9">
    <source>
        <dbReference type="Proteomes" id="UP000185779"/>
    </source>
</evidence>
<dbReference type="PANTHER" id="PTHR43429:SF3">
    <property type="entry name" value="NITRITE REDUCTASE [NAD(P)H]"/>
    <property type="match status" value="1"/>
</dbReference>
<dbReference type="InterPro" id="IPR016156">
    <property type="entry name" value="FAD/NAD-linked_Rdtase_dimer_sf"/>
</dbReference>
<comment type="caution">
    <text evidence="8">The sequence shown here is derived from an EMBL/GenBank/DDBJ whole genome shotgun (WGS) entry which is preliminary data.</text>
</comment>
<dbReference type="Proteomes" id="UP000185779">
    <property type="component" value="Unassembled WGS sequence"/>
</dbReference>
<dbReference type="SUPFAM" id="SSF51905">
    <property type="entry name" value="FAD/NAD(P)-binding domain"/>
    <property type="match status" value="1"/>
</dbReference>
<protein>
    <submittedName>
        <fullName evidence="8">FAD-dependent pyridine nucleotide-disulfide oxidoreductase</fullName>
    </submittedName>
</protein>
<dbReference type="InterPro" id="IPR050260">
    <property type="entry name" value="FAD-bd_OxRdtase"/>
</dbReference>
<comment type="similarity">
    <text evidence="2">Belongs to the class-III pyridine nucleotide-disulfide oxidoreductase family.</text>
</comment>
<dbReference type="PRINTS" id="PR00368">
    <property type="entry name" value="FADPNR"/>
</dbReference>
<name>A0A1F2P3Y1_9EURY</name>
<accession>A0A1F2P3Y1</accession>
<dbReference type="PRINTS" id="PR00411">
    <property type="entry name" value="PNDRDTASEI"/>
</dbReference>
<dbReference type="PATRIC" id="fig|1839936.3.peg.1182"/>
<dbReference type="SUPFAM" id="SSF55424">
    <property type="entry name" value="FAD/NAD-linked reductases, dimerisation (C-terminal) domain"/>
    <property type="match status" value="1"/>
</dbReference>
<dbReference type="EMBL" id="LYOR01000005">
    <property type="protein sequence ID" value="OFV65989.1"/>
    <property type="molecule type" value="Genomic_DNA"/>
</dbReference>
<dbReference type="InterPro" id="IPR036188">
    <property type="entry name" value="FAD/NAD-bd_sf"/>
</dbReference>
<evidence type="ECO:0000256" key="4">
    <source>
        <dbReference type="ARBA" id="ARBA00022827"/>
    </source>
</evidence>
<evidence type="ECO:0000259" key="6">
    <source>
        <dbReference type="Pfam" id="PF07992"/>
    </source>
</evidence>
<sequence>MGRRVVIIGGGDAGTYLLEALLKRGADLAITLLKREKEGSISICGLPFALQGVYPLKEIEVQKPELFLEKGVDYRTGVDVTEINLDESYVIAGDERIVYDYLVIATGSRPFIPPIPGVELEGVYTAKSMEDGRRIEAAMHSAGVKNGVVIGAGIIGLQVAVALLRNGLDATVVELLPSLLTPILDADMASIVQRWLEKEGINFIFGEPVTAIRGNGKVEAVSVGDEEVPADMVVICAGMRPNVDLARKAGIDIGETGGIVTDPSLRVKKGGRFIENVYALGDCVEVIDAITHRPRLSMLASTCVTQAKVVSDNISGDGSSFEPCLSPTIAVIAGLQVGSVGITSSTARRYGISVISAKKEKPTKPRYYPHRKSMTVKLLFDAYSERLIGAQIVSEDPVADRIDGLSMGIRAGITARDLRMMEKSFDPSVALHRDVMIDAAEDALIHRR</sequence>
<keyword evidence="4" id="KW-0274">FAD</keyword>
<feature type="domain" description="FAD/NAD(P)-binding" evidence="6">
    <location>
        <begin position="4"/>
        <end position="300"/>
    </location>
</feature>
<reference evidence="7" key="2">
    <citation type="journal article" date="2020" name="mSystems">
        <title>Genome- and Community-Level Interaction Insights into Carbon Utilization and Element Cycling Functions of Hydrothermarchaeota in Hydrothermal Sediment.</title>
        <authorList>
            <person name="Zhou Z."/>
            <person name="Liu Y."/>
            <person name="Xu W."/>
            <person name="Pan J."/>
            <person name="Luo Z.H."/>
            <person name="Li M."/>
        </authorList>
    </citation>
    <scope>NUCLEOTIDE SEQUENCE [LARGE SCALE GENOMIC DNA]</scope>
    <source>
        <strain evidence="7">HyVt-386</strain>
    </source>
</reference>
<evidence type="ECO:0000256" key="2">
    <source>
        <dbReference type="ARBA" id="ARBA00009130"/>
    </source>
</evidence>